<organism evidence="2 3">
    <name type="scientific">Parasedimentitalea denitrificans</name>
    <dbReference type="NCBI Taxonomy" id="2211118"/>
    <lineage>
        <taxon>Bacteria</taxon>
        <taxon>Pseudomonadati</taxon>
        <taxon>Pseudomonadota</taxon>
        <taxon>Alphaproteobacteria</taxon>
        <taxon>Rhodobacterales</taxon>
        <taxon>Paracoccaceae</taxon>
        <taxon>Parasedimentitalea</taxon>
    </lineage>
</organism>
<sequence>MEFFDVPNLIQAITSTTAVVGLMVAPALADTLYFNGEILTMDGPEPSYVEAVVEKDGRIAFVGSKSEALIAYPDAVPRDLEGQTMLPGFLDPHGHFMFALNMVNQVNVAIPPVGTVTKIADLVENLKAFQQERDIQPGEWIVGWGYDQDGLAEGRHIIKSDLDAAFPDNKIMLIHVSGHGAVLNSAALDWAGIDASTETPAGGIIARVDGSNEPAGLLMETAYIPVLEKLPQPTESEMLELMEEAQMMYASEGYTHAQEGFTYLKDLAFLQKAADEGRIFLDIVSLPAFVEAREFVGNPNYVFGEYNGGLKLQGIKFTQDGSPQGKTAHVSHPYLTGGPNGEEGWTGETTQPREDFEAQVKMAIEAGLQVFVHANGDATIDQVIEAVRGAGVTAADDRRTIVVHSQFQRPDQLDAYVELGLSPSYFTNHTFFWGDVHVRNIGQEAAEFISPVMSSKAKGLTYSNHTDFNVTPLDPMFVMWSARARQTRSGVILGADERADAYTALQGLTTGPAWQIFEEGEKGMIRTGLKADFVVLSQNPMTTDIDSLRETEVIETIKEGRVIYSSNPKLANPSATFCIESGGAYDIRDGEGGKVGYCTLADGSEVDAWEYYRKNAG</sequence>
<evidence type="ECO:0000313" key="2">
    <source>
        <dbReference type="EMBL" id="NIZ59528.1"/>
    </source>
</evidence>
<dbReference type="InterPro" id="IPR032466">
    <property type="entry name" value="Metal_Hydrolase"/>
</dbReference>
<dbReference type="InterPro" id="IPR033932">
    <property type="entry name" value="YtcJ-like"/>
</dbReference>
<dbReference type="InterPro" id="IPR013108">
    <property type="entry name" value="Amidohydro_3"/>
</dbReference>
<name>A0ABX0W1K6_9RHOB</name>
<accession>A0ABX0W1K6</accession>
<dbReference type="Proteomes" id="UP001429564">
    <property type="component" value="Unassembled WGS sequence"/>
</dbReference>
<dbReference type="EMBL" id="QHLQ01000001">
    <property type="protein sequence ID" value="NIZ59528.1"/>
    <property type="molecule type" value="Genomic_DNA"/>
</dbReference>
<proteinExistence type="predicted"/>
<dbReference type="InterPro" id="IPR011059">
    <property type="entry name" value="Metal-dep_hydrolase_composite"/>
</dbReference>
<protein>
    <submittedName>
        <fullName evidence="2">Amidohydrolase</fullName>
    </submittedName>
</protein>
<keyword evidence="3" id="KW-1185">Reference proteome</keyword>
<comment type="caution">
    <text evidence="2">The sequence shown here is derived from an EMBL/GenBank/DDBJ whole genome shotgun (WGS) entry which is preliminary data.</text>
</comment>
<gene>
    <name evidence="2" type="ORF">DL239_00900</name>
</gene>
<dbReference type="PANTHER" id="PTHR22642">
    <property type="entry name" value="IMIDAZOLONEPROPIONASE"/>
    <property type="match status" value="1"/>
</dbReference>
<dbReference type="Pfam" id="PF03891">
    <property type="entry name" value="DUF333"/>
    <property type="match status" value="1"/>
</dbReference>
<dbReference type="Pfam" id="PF07969">
    <property type="entry name" value="Amidohydro_3"/>
    <property type="match status" value="1"/>
</dbReference>
<dbReference type="SUPFAM" id="SSF51338">
    <property type="entry name" value="Composite domain of metallo-dependent hydrolases"/>
    <property type="match status" value="1"/>
</dbReference>
<dbReference type="Gene3D" id="3.10.310.70">
    <property type="match status" value="1"/>
</dbReference>
<dbReference type="PANTHER" id="PTHR22642:SF2">
    <property type="entry name" value="PROTEIN LONG AFTER FAR-RED 3"/>
    <property type="match status" value="1"/>
</dbReference>
<feature type="domain" description="Amidohydrolase 3" evidence="1">
    <location>
        <begin position="79"/>
        <end position="564"/>
    </location>
</feature>
<evidence type="ECO:0000313" key="3">
    <source>
        <dbReference type="Proteomes" id="UP001429564"/>
    </source>
</evidence>
<evidence type="ECO:0000259" key="1">
    <source>
        <dbReference type="Pfam" id="PF07969"/>
    </source>
</evidence>
<dbReference type="Gene3D" id="3.20.20.140">
    <property type="entry name" value="Metal-dependent hydrolases"/>
    <property type="match status" value="1"/>
</dbReference>
<reference evidence="2 3" key="1">
    <citation type="submission" date="2018-05" db="EMBL/GenBank/DDBJ databases">
        <authorList>
            <person name="Zhang Y.-J."/>
        </authorList>
    </citation>
    <scope>NUCLEOTIDE SEQUENCE [LARGE SCALE GENOMIC DNA]</scope>
    <source>
        <strain evidence="2 3">CY04</strain>
    </source>
</reference>
<dbReference type="InterPro" id="IPR005590">
    <property type="entry name" value="DUF333"/>
</dbReference>
<dbReference type="CDD" id="cd01300">
    <property type="entry name" value="YtcJ_like"/>
    <property type="match status" value="1"/>
</dbReference>
<dbReference type="Gene3D" id="2.30.40.10">
    <property type="entry name" value="Urease, subunit C, domain 1"/>
    <property type="match status" value="1"/>
</dbReference>
<dbReference type="SUPFAM" id="SSF51556">
    <property type="entry name" value="Metallo-dependent hydrolases"/>
    <property type="match status" value="1"/>
</dbReference>